<evidence type="ECO:0000313" key="1">
    <source>
        <dbReference type="EMBL" id="WPL18240.1"/>
    </source>
</evidence>
<proteinExistence type="predicted"/>
<accession>A0ABZ0SCD4</accession>
<dbReference type="Proteomes" id="UP001432180">
    <property type="component" value="Chromosome"/>
</dbReference>
<protein>
    <submittedName>
        <fullName evidence="1">Uncharacterized protein</fullName>
    </submittedName>
</protein>
<organism evidence="1 2">
    <name type="scientific">Thiorhodovibrio winogradskyi</name>
    <dbReference type="NCBI Taxonomy" id="77007"/>
    <lineage>
        <taxon>Bacteria</taxon>
        <taxon>Pseudomonadati</taxon>
        <taxon>Pseudomonadota</taxon>
        <taxon>Gammaproteobacteria</taxon>
        <taxon>Chromatiales</taxon>
        <taxon>Chromatiaceae</taxon>
        <taxon>Thiorhodovibrio</taxon>
    </lineage>
</organism>
<dbReference type="EMBL" id="CP121472">
    <property type="protein sequence ID" value="WPL18240.1"/>
    <property type="molecule type" value="Genomic_DNA"/>
</dbReference>
<gene>
    <name evidence="1" type="ORF">Thiowin_03304</name>
</gene>
<evidence type="ECO:0000313" key="2">
    <source>
        <dbReference type="Proteomes" id="UP001432180"/>
    </source>
</evidence>
<reference evidence="1 2" key="1">
    <citation type="journal article" date="2023" name="Microorganisms">
        <title>Thiorhodovibrio frisius and Trv. litoralis spp. nov., Two Novel Members from a Clade of Fastidious Purple Sulfur Bacteria That Exhibit Unique Red-Shifted Light-Harvesting Capabilities.</title>
        <authorList>
            <person name="Methner A."/>
            <person name="Kuzyk S.B."/>
            <person name="Petersen J."/>
            <person name="Bauer S."/>
            <person name="Brinkmann H."/>
            <person name="Sichau K."/>
            <person name="Wanner G."/>
            <person name="Wolf J."/>
            <person name="Neumann-Schaal M."/>
            <person name="Henke P."/>
            <person name="Tank M."/>
            <person name="Sproer C."/>
            <person name="Bunk B."/>
            <person name="Overmann J."/>
        </authorList>
    </citation>
    <scope>NUCLEOTIDE SEQUENCE [LARGE SCALE GENOMIC DNA]</scope>
    <source>
        <strain evidence="1 2">DSM 6702</strain>
    </source>
</reference>
<name>A0ABZ0SCD4_9GAMM</name>
<sequence length="57" mass="6026">MTFTESNTVEAYLRDLLRGGSANANPLNLQDARGSYGVAGKGAGWTYLPPAALPRQS</sequence>
<dbReference type="RefSeq" id="WP_328984014.1">
    <property type="nucleotide sequence ID" value="NZ_CP121472.1"/>
</dbReference>
<keyword evidence="2" id="KW-1185">Reference proteome</keyword>